<keyword evidence="4" id="KW-1185">Reference proteome</keyword>
<accession>A0A259U2V7</accession>
<dbReference type="Gene3D" id="3.10.450.50">
    <property type="match status" value="1"/>
</dbReference>
<sequence length="163" mass="18132">MLPDSRETPDLASRRSRDRPPRRPPMGMALPVPPQTVPPVAETLRSFLDRYADAYAALDAETLATMYTMPCFFVGSGQTASFDTPQALLRHLGFVAEMRREQSIGSAVPTRVQTLADGGAQTAVLVHWIIERAEQTPLRFRSLYHLVQNDGRWHIAVSASLDE</sequence>
<dbReference type="InParanoid" id="A0A259U2V7"/>
<dbReference type="EMBL" id="MQWB01000001">
    <property type="protein sequence ID" value="OZC04124.1"/>
    <property type="molecule type" value="Genomic_DNA"/>
</dbReference>
<dbReference type="RefSeq" id="WP_094550248.1">
    <property type="nucleotide sequence ID" value="NZ_MQWB01000001.1"/>
</dbReference>
<evidence type="ECO:0000313" key="4">
    <source>
        <dbReference type="Proteomes" id="UP000216446"/>
    </source>
</evidence>
<organism evidence="3 4">
    <name type="scientific">Rubricoccus marinus</name>
    <dbReference type="NCBI Taxonomy" id="716817"/>
    <lineage>
        <taxon>Bacteria</taxon>
        <taxon>Pseudomonadati</taxon>
        <taxon>Rhodothermota</taxon>
        <taxon>Rhodothermia</taxon>
        <taxon>Rhodothermales</taxon>
        <taxon>Rubricoccaceae</taxon>
        <taxon>Rubricoccus</taxon>
    </lineage>
</organism>
<dbReference type="InterPro" id="IPR037401">
    <property type="entry name" value="SnoaL-like"/>
</dbReference>
<dbReference type="Proteomes" id="UP000216446">
    <property type="component" value="Unassembled WGS sequence"/>
</dbReference>
<evidence type="ECO:0000313" key="3">
    <source>
        <dbReference type="EMBL" id="OZC04124.1"/>
    </source>
</evidence>
<dbReference type="InterPro" id="IPR032710">
    <property type="entry name" value="NTF2-like_dom_sf"/>
</dbReference>
<dbReference type="SUPFAM" id="SSF54427">
    <property type="entry name" value="NTF2-like"/>
    <property type="match status" value="1"/>
</dbReference>
<protein>
    <recommendedName>
        <fullName evidence="2">SnoaL-like domain-containing protein</fullName>
    </recommendedName>
</protein>
<evidence type="ECO:0000259" key="2">
    <source>
        <dbReference type="Pfam" id="PF13474"/>
    </source>
</evidence>
<feature type="compositionally biased region" description="Basic and acidic residues" evidence="1">
    <location>
        <begin position="1"/>
        <end position="21"/>
    </location>
</feature>
<proteinExistence type="predicted"/>
<evidence type="ECO:0000256" key="1">
    <source>
        <dbReference type="SAM" id="MobiDB-lite"/>
    </source>
</evidence>
<gene>
    <name evidence="3" type="ORF">BSZ36_14720</name>
</gene>
<comment type="caution">
    <text evidence="3">The sequence shown here is derived from an EMBL/GenBank/DDBJ whole genome shotgun (WGS) entry which is preliminary data.</text>
</comment>
<reference evidence="3 4" key="1">
    <citation type="submission" date="2016-11" db="EMBL/GenBank/DDBJ databases">
        <title>Study of marine rhodopsin-containing bacteria.</title>
        <authorList>
            <person name="Yoshizawa S."/>
            <person name="Kumagai Y."/>
            <person name="Kogure K."/>
        </authorList>
    </citation>
    <scope>NUCLEOTIDE SEQUENCE [LARGE SCALE GENOMIC DNA]</scope>
    <source>
        <strain evidence="3 4">SG-29</strain>
    </source>
</reference>
<name>A0A259U2V7_9BACT</name>
<dbReference type="Pfam" id="PF13474">
    <property type="entry name" value="SnoaL_3"/>
    <property type="match status" value="1"/>
</dbReference>
<feature type="domain" description="SnoaL-like" evidence="2">
    <location>
        <begin position="45"/>
        <end position="156"/>
    </location>
</feature>
<dbReference type="AlphaFoldDB" id="A0A259U2V7"/>
<feature type="region of interest" description="Disordered" evidence="1">
    <location>
        <begin position="1"/>
        <end position="35"/>
    </location>
</feature>